<name>A0AA96FEL4_9MICO</name>
<dbReference type="InterPro" id="IPR025996">
    <property type="entry name" value="MT1864/Rv1816-like_C"/>
</dbReference>
<proteinExistence type="predicted"/>
<dbReference type="EMBL" id="CP134880">
    <property type="protein sequence ID" value="WNM27020.1"/>
    <property type="molecule type" value="Genomic_DNA"/>
</dbReference>
<evidence type="ECO:0000256" key="3">
    <source>
        <dbReference type="ARBA" id="ARBA00023163"/>
    </source>
</evidence>
<sequence length="189" mass="19857">MPRQGLTAAAVTVAAADLADRIGFAQLSLSELARTVGVRTASLYSHVRDLDDLRCRVALLALDELATATADGMVGRSGKDALAALADTYRSYAAACPGRYAATRMRLDVDTASVSAGPRHAGMLRAIVVSYGVPDAEQVHAIRFIGGAIHGYIELEAAGGFDHSSPDSQVSWTRALDAIDAALRAWPHP</sequence>
<evidence type="ECO:0000256" key="1">
    <source>
        <dbReference type="ARBA" id="ARBA00023015"/>
    </source>
</evidence>
<dbReference type="Pfam" id="PF13305">
    <property type="entry name" value="TetR_C_33"/>
    <property type="match status" value="1"/>
</dbReference>
<organism evidence="6">
    <name type="scientific">Demequina capsici</name>
    <dbReference type="NCBI Taxonomy" id="3075620"/>
    <lineage>
        <taxon>Bacteria</taxon>
        <taxon>Bacillati</taxon>
        <taxon>Actinomycetota</taxon>
        <taxon>Actinomycetes</taxon>
        <taxon>Micrococcales</taxon>
        <taxon>Demequinaceae</taxon>
        <taxon>Demequina</taxon>
    </lineage>
</organism>
<evidence type="ECO:0000313" key="6">
    <source>
        <dbReference type="EMBL" id="WNM27020.1"/>
    </source>
</evidence>
<dbReference type="SUPFAM" id="SSF46689">
    <property type="entry name" value="Homeodomain-like"/>
    <property type="match status" value="1"/>
</dbReference>
<dbReference type="SUPFAM" id="SSF48498">
    <property type="entry name" value="Tetracyclin repressor-like, C-terminal domain"/>
    <property type="match status" value="1"/>
</dbReference>
<dbReference type="PROSITE" id="PS50977">
    <property type="entry name" value="HTH_TETR_2"/>
    <property type="match status" value="1"/>
</dbReference>
<evidence type="ECO:0000256" key="2">
    <source>
        <dbReference type="ARBA" id="ARBA00023125"/>
    </source>
</evidence>
<dbReference type="Proteomes" id="UP001303408">
    <property type="component" value="Chromosome"/>
</dbReference>
<dbReference type="Gene3D" id="1.10.357.10">
    <property type="entry name" value="Tetracycline Repressor, domain 2"/>
    <property type="match status" value="1"/>
</dbReference>
<reference evidence="6" key="1">
    <citation type="submission" date="2023-09" db="EMBL/GenBank/DDBJ databases">
        <title>Demequina sp. a novel bacteria isolated from Capsicum annuum.</title>
        <authorList>
            <person name="Humaira Z."/>
            <person name="Lee J."/>
            <person name="Cho D."/>
        </authorList>
    </citation>
    <scope>NUCLEOTIDE SEQUENCE</scope>
    <source>
        <strain evidence="6">PMTSA13</strain>
    </source>
</reference>
<dbReference type="InterPro" id="IPR036271">
    <property type="entry name" value="Tet_transcr_reg_TetR-rel_C_sf"/>
</dbReference>
<dbReference type="InterPro" id="IPR001647">
    <property type="entry name" value="HTH_TetR"/>
</dbReference>
<dbReference type="KEGG" id="dcp:RN607_12560"/>
<keyword evidence="1" id="KW-0805">Transcription regulation</keyword>
<gene>
    <name evidence="6" type="ORF">RN607_12560</name>
</gene>
<dbReference type="RefSeq" id="WP_313542950.1">
    <property type="nucleotide sequence ID" value="NZ_CP134880.1"/>
</dbReference>
<evidence type="ECO:0000259" key="5">
    <source>
        <dbReference type="PROSITE" id="PS50977"/>
    </source>
</evidence>
<keyword evidence="2 4" id="KW-0238">DNA-binding</keyword>
<protein>
    <submittedName>
        <fullName evidence="6">TetR/AcrR family transcriptional regulator</fullName>
    </submittedName>
</protein>
<accession>A0AA96FEL4</accession>
<keyword evidence="3" id="KW-0804">Transcription</keyword>
<dbReference type="InterPro" id="IPR009057">
    <property type="entry name" value="Homeodomain-like_sf"/>
</dbReference>
<feature type="DNA-binding region" description="H-T-H motif" evidence="4">
    <location>
        <begin position="28"/>
        <end position="47"/>
    </location>
</feature>
<dbReference type="AlphaFoldDB" id="A0AA96FEL4"/>
<evidence type="ECO:0000256" key="4">
    <source>
        <dbReference type="PROSITE-ProRule" id="PRU00335"/>
    </source>
</evidence>
<dbReference type="GO" id="GO:0003677">
    <property type="term" value="F:DNA binding"/>
    <property type="evidence" value="ECO:0007669"/>
    <property type="project" value="UniProtKB-UniRule"/>
</dbReference>
<dbReference type="Gene3D" id="1.10.10.60">
    <property type="entry name" value="Homeodomain-like"/>
    <property type="match status" value="1"/>
</dbReference>
<feature type="domain" description="HTH tetR-type" evidence="5">
    <location>
        <begin position="5"/>
        <end position="65"/>
    </location>
</feature>